<dbReference type="InterPro" id="IPR011990">
    <property type="entry name" value="TPR-like_helical_dom_sf"/>
</dbReference>
<evidence type="ECO:0000313" key="7">
    <source>
        <dbReference type="Proteomes" id="UP001140091"/>
    </source>
</evidence>
<sequence>MLSLASASRSRSLLEVYSWCASSRPTRLSQNSAILASRPYRHPPHRRLQHLAKFDDQAPAKTHTESQTLNKPVNSWKAANAPPLLDQDTAIAHALKGDSEHLYRCLASSLQQGDIDSVIRLYDRYASEYQAAGSVAAETSEPKEWVEELEAEDENRQRALLCAVTAHAMKRSFEPLLHAYLKAGMPQITRSVRTEHLKKLSTSEFHEATILSYIQKLSIAFFVSNPDRLTGYVKALSRDSATVTLSNLYHRILEAIKGPNPFVAACESHQSSLPLSMTEVAWAAFLPGFVRCQRKDLAEKLWSDLNELGVRRGTGLWTALIDSFGPLRLSGPAITAWAQMISEGVKPDAHTYQAMIETLFRDKQPQLGLQKFVEFQQRLEKDTDPAFRLTVYNTVLDGLLRNQLTPKGLEFVEMMKKLGPAPDVITYNTLLKYYNRRRDFKGLQSVIADMQASEVQGDVYSFSTILSALLKVKRKDAMEVVLQCMEEQGVEPNVAIYSALIDHQLRTNDEGHLRSSLSLLQDMERDKTGKLSPNNVTYTSFLTNLHRGRWLSLEKREHYRQDVLRRMQEQGIKLTLPDYHIILKAAFEDEDSDHGVRSALWYYKDIRRRGIPCVNTTFYILLAGLIEHKEWDFARDIVQDIQLSGIKPSASLLNLMYVVGQQTL</sequence>
<dbReference type="PANTHER" id="PTHR47447:SF17">
    <property type="entry name" value="OS12G0638900 PROTEIN"/>
    <property type="match status" value="1"/>
</dbReference>
<proteinExistence type="inferred from homology"/>
<evidence type="ECO:0000256" key="5">
    <source>
        <dbReference type="PROSITE-ProRule" id="PRU00708"/>
    </source>
</evidence>
<comment type="subunit">
    <text evidence="4">Binds to mitochondrial small subunit 15S rRNA.</text>
</comment>
<comment type="caution">
    <text evidence="6">The sequence shown here is derived from an EMBL/GenBank/DDBJ whole genome shotgun (WGS) entry which is preliminary data.</text>
</comment>
<evidence type="ECO:0000256" key="4">
    <source>
        <dbReference type="ARBA" id="ARBA00044511"/>
    </source>
</evidence>
<keyword evidence="2" id="KW-0677">Repeat</keyword>
<protein>
    <submittedName>
        <fullName evidence="6">Uncharacterized protein</fullName>
    </submittedName>
</protein>
<comment type="similarity">
    <text evidence="1">Belongs to the CCM1 family.</text>
</comment>
<dbReference type="OrthoDB" id="185373at2759"/>
<organism evidence="6 7">
    <name type="scientific">Candolleomyces eurysporus</name>
    <dbReference type="NCBI Taxonomy" id="2828524"/>
    <lineage>
        <taxon>Eukaryota</taxon>
        <taxon>Fungi</taxon>
        <taxon>Dikarya</taxon>
        <taxon>Basidiomycota</taxon>
        <taxon>Agaricomycotina</taxon>
        <taxon>Agaricomycetes</taxon>
        <taxon>Agaricomycetidae</taxon>
        <taxon>Agaricales</taxon>
        <taxon>Agaricineae</taxon>
        <taxon>Psathyrellaceae</taxon>
        <taxon>Candolleomyces</taxon>
    </lineage>
</organism>
<feature type="repeat" description="PPR" evidence="5">
    <location>
        <begin position="388"/>
        <end position="422"/>
    </location>
</feature>
<dbReference type="Proteomes" id="UP001140091">
    <property type="component" value="Unassembled WGS sequence"/>
</dbReference>
<evidence type="ECO:0000256" key="1">
    <source>
        <dbReference type="ARBA" id="ARBA00006192"/>
    </source>
</evidence>
<keyword evidence="7" id="KW-1185">Reference proteome</keyword>
<dbReference type="InterPro" id="IPR002885">
    <property type="entry name" value="PPR_rpt"/>
</dbReference>
<comment type="function">
    <text evidence="3">Regulates mitochondrial small subunit maturation by controlling 15S rRNA 5'-end processing. Localizes to the 5' precursor of the 15S rRNA in a position that is subsequently occupied by mS47 in the mature yeast mtSSU. Uses structure and sequence-specific RNA recognition, binding to a single-stranded region of the precursor and specifically recognizing bases -6 to -1. The exchange of Ccm1 for mS47 is coupled to the irreversible removal of precursor rRNA that is accompanied by conformational changes of the mitoribosomal proteins uS5m and mS26. These conformational changes signal completion of 5'-end rRNA processing through protection of the mature 5'-end of the 15S rRNA and stabilization of mS47. The removal of the 5' precursor together with the dissociation of Ccm1 may be catalyzed by the 5'-3' exoribonuclease Pet127. Involved in the specific removal of group I introns in mitochondrial encoded transcripts.</text>
</comment>
<dbReference type="Gene3D" id="1.25.40.10">
    <property type="entry name" value="Tetratricopeptide repeat domain"/>
    <property type="match status" value="3"/>
</dbReference>
<reference evidence="6" key="1">
    <citation type="submission" date="2022-06" db="EMBL/GenBank/DDBJ databases">
        <title>Genome Sequence of Candolleomyces eurysporus.</title>
        <authorList>
            <person name="Buettner E."/>
        </authorList>
    </citation>
    <scope>NUCLEOTIDE SEQUENCE</scope>
    <source>
        <strain evidence="6">VTCC 930004</strain>
    </source>
</reference>
<dbReference type="PANTHER" id="PTHR47447">
    <property type="entry name" value="OS03G0856100 PROTEIN"/>
    <property type="match status" value="1"/>
</dbReference>
<dbReference type="Pfam" id="PF13812">
    <property type="entry name" value="PPR_3"/>
    <property type="match status" value="1"/>
</dbReference>
<dbReference type="Pfam" id="PF13041">
    <property type="entry name" value="PPR_2"/>
    <property type="match status" value="1"/>
</dbReference>
<dbReference type="AlphaFoldDB" id="A0A9W8IR60"/>
<evidence type="ECO:0000256" key="2">
    <source>
        <dbReference type="ARBA" id="ARBA00022737"/>
    </source>
</evidence>
<gene>
    <name evidence="6" type="ORF">H1R20_g15542</name>
</gene>
<dbReference type="NCBIfam" id="TIGR00756">
    <property type="entry name" value="PPR"/>
    <property type="match status" value="1"/>
</dbReference>
<evidence type="ECO:0000313" key="6">
    <source>
        <dbReference type="EMBL" id="KAJ2921556.1"/>
    </source>
</evidence>
<name>A0A9W8IR60_9AGAR</name>
<accession>A0A9W8IR60</accession>
<feature type="non-terminal residue" evidence="6">
    <location>
        <position position="664"/>
    </location>
</feature>
<dbReference type="EMBL" id="JANBPK010001581">
    <property type="protein sequence ID" value="KAJ2921556.1"/>
    <property type="molecule type" value="Genomic_DNA"/>
</dbReference>
<dbReference type="PROSITE" id="PS51375">
    <property type="entry name" value="PPR"/>
    <property type="match status" value="2"/>
</dbReference>
<feature type="repeat" description="PPR" evidence="5">
    <location>
        <begin position="458"/>
        <end position="492"/>
    </location>
</feature>
<evidence type="ECO:0000256" key="3">
    <source>
        <dbReference type="ARBA" id="ARBA00044493"/>
    </source>
</evidence>